<comment type="subcellular location">
    <subcellularLocation>
        <location evidence="1">Nucleus</location>
    </subcellularLocation>
</comment>
<dbReference type="Pfam" id="PF04082">
    <property type="entry name" value="Fungal_trans"/>
    <property type="match status" value="1"/>
</dbReference>
<dbReference type="SMART" id="SM00066">
    <property type="entry name" value="GAL4"/>
    <property type="match status" value="2"/>
</dbReference>
<evidence type="ECO:0000256" key="6">
    <source>
        <dbReference type="SAM" id="MobiDB-lite"/>
    </source>
</evidence>
<dbReference type="CDD" id="cd12148">
    <property type="entry name" value="fungal_TF_MHR"/>
    <property type="match status" value="1"/>
</dbReference>
<dbReference type="CDD" id="cd00067">
    <property type="entry name" value="GAL4"/>
    <property type="match status" value="2"/>
</dbReference>
<dbReference type="EMBL" id="MU839041">
    <property type="protein sequence ID" value="KAK1762197.1"/>
    <property type="molecule type" value="Genomic_DNA"/>
</dbReference>
<keyword evidence="4" id="KW-0804">Transcription</keyword>
<dbReference type="SMART" id="SM00906">
    <property type="entry name" value="Fungal_trans"/>
    <property type="match status" value="1"/>
</dbReference>
<feature type="compositionally biased region" description="Pro residues" evidence="6">
    <location>
        <begin position="632"/>
        <end position="641"/>
    </location>
</feature>
<dbReference type="GO" id="GO:0003677">
    <property type="term" value="F:DNA binding"/>
    <property type="evidence" value="ECO:0007669"/>
    <property type="project" value="InterPro"/>
</dbReference>
<dbReference type="InterPro" id="IPR001138">
    <property type="entry name" value="Zn2Cys6_DnaBD"/>
</dbReference>
<dbReference type="InterPro" id="IPR036864">
    <property type="entry name" value="Zn2-C6_fun-type_DNA-bd_sf"/>
</dbReference>
<gene>
    <name evidence="8" type="ORF">QBC33DRAFT_552618</name>
</gene>
<feature type="region of interest" description="Disordered" evidence="6">
    <location>
        <begin position="127"/>
        <end position="146"/>
    </location>
</feature>
<feature type="region of interest" description="Disordered" evidence="6">
    <location>
        <begin position="656"/>
        <end position="709"/>
    </location>
</feature>
<evidence type="ECO:0000259" key="7">
    <source>
        <dbReference type="PROSITE" id="PS50048"/>
    </source>
</evidence>
<name>A0AAJ0BQG8_9PEZI</name>
<feature type="compositionally biased region" description="Polar residues" evidence="6">
    <location>
        <begin position="700"/>
        <end position="709"/>
    </location>
</feature>
<feature type="compositionally biased region" description="Low complexity" evidence="6">
    <location>
        <begin position="672"/>
        <end position="687"/>
    </location>
</feature>
<feature type="compositionally biased region" description="Polar residues" evidence="6">
    <location>
        <begin position="598"/>
        <end position="607"/>
    </location>
</feature>
<dbReference type="PANTHER" id="PTHR47338:SF7">
    <property type="entry name" value="ZN(II)2CYS6 TRANSCRIPTION FACTOR (EUROFUNG)"/>
    <property type="match status" value="1"/>
</dbReference>
<keyword evidence="2" id="KW-0479">Metal-binding</keyword>
<dbReference type="GO" id="GO:0006351">
    <property type="term" value="P:DNA-templated transcription"/>
    <property type="evidence" value="ECO:0007669"/>
    <property type="project" value="InterPro"/>
</dbReference>
<dbReference type="SUPFAM" id="SSF57701">
    <property type="entry name" value="Zn2/Cys6 DNA-binding domain"/>
    <property type="match status" value="2"/>
</dbReference>
<dbReference type="PANTHER" id="PTHR47338">
    <property type="entry name" value="ZN(II)2CYS6 TRANSCRIPTION FACTOR (EUROFUNG)-RELATED"/>
    <property type="match status" value="1"/>
</dbReference>
<evidence type="ECO:0000313" key="9">
    <source>
        <dbReference type="Proteomes" id="UP001244011"/>
    </source>
</evidence>
<evidence type="ECO:0000256" key="3">
    <source>
        <dbReference type="ARBA" id="ARBA00023015"/>
    </source>
</evidence>
<dbReference type="GO" id="GO:0008270">
    <property type="term" value="F:zinc ion binding"/>
    <property type="evidence" value="ECO:0007669"/>
    <property type="project" value="InterPro"/>
</dbReference>
<dbReference type="GeneID" id="85312510"/>
<dbReference type="GO" id="GO:0000981">
    <property type="term" value="F:DNA-binding transcription factor activity, RNA polymerase II-specific"/>
    <property type="evidence" value="ECO:0007669"/>
    <property type="project" value="InterPro"/>
</dbReference>
<sequence>MPASPRPQHRTSHTCVTCRARKVRCDGRRGICTNCERLGFACSYDENVAIEVVDIPGGTSISVPRRRVRQACLSCHAKKARCSGQMPKCDRCRVQGLDCVYRPGKRSLGTAAAASYAAASIGPTSADAAGARDSANPRTPDESNSLASFDRAMSTRSTASPVGSNLELGCPDQNFDALALRAFDKFFRHIHHIPMFSFLHRASLMERYHAGLLDRPLLLSLIGLTSLFTDLGPGTKEYGARCIDEAVALIMREFERPSVLRLQALIIITKHRILSRRFSGAFMLHAIACRFATALRLSHENPTICFLAQESRRRLMWSLYMVDTGIASGQVEFALWPEPENQIQIQLPCNERNFEFDLPEPTERLRSPPTSPDGSLPPLPDAMGFLALHVRIHWLRCRIQQYTTALVANPTVEALSRLPSRCSELAAELEVFAARLPLSFRWSEPNLRLRTYSPRLGIYIMTHIWWEQCHCDLYRLWLPGFREALPDSLINQMNADFVSHCRRQCYEHARTMADMFAQVLALGNDIPISDLDLPVCAYQCARMLFHGFRNSAMELGMTAESVQELAAVCLRVAKQSTAGPASESIQADLEKLIADGPFTSNNSQSIRPRTGGNAAPILGHPIMNSIETSTPTPTPQPPALSHPPLVARHQMGMAAVQAGGGGGGSGGGNAGLGSLQQQQQQQQQQQGPSPPLPSEEQSGVTQSGAESTATHVTTGSNAFEGALDGFDFGNLDSFGLDPALSFSGELLDAGYQQMDI</sequence>
<keyword evidence="3" id="KW-0805">Transcription regulation</keyword>
<reference evidence="8" key="1">
    <citation type="submission" date="2023-06" db="EMBL/GenBank/DDBJ databases">
        <title>Genome-scale phylogeny and comparative genomics of the fungal order Sordariales.</title>
        <authorList>
            <consortium name="Lawrence Berkeley National Laboratory"/>
            <person name="Hensen N."/>
            <person name="Bonometti L."/>
            <person name="Westerberg I."/>
            <person name="Brannstrom I.O."/>
            <person name="Guillou S."/>
            <person name="Cros-Aarteil S."/>
            <person name="Calhoun S."/>
            <person name="Haridas S."/>
            <person name="Kuo A."/>
            <person name="Mondo S."/>
            <person name="Pangilinan J."/>
            <person name="Riley R."/>
            <person name="Labutti K."/>
            <person name="Andreopoulos B."/>
            <person name="Lipzen A."/>
            <person name="Chen C."/>
            <person name="Yanf M."/>
            <person name="Daum C."/>
            <person name="Ng V."/>
            <person name="Clum A."/>
            <person name="Steindorff A."/>
            <person name="Ohm R."/>
            <person name="Martin F."/>
            <person name="Silar P."/>
            <person name="Natvig D."/>
            <person name="Lalanne C."/>
            <person name="Gautier V."/>
            <person name="Ament-Velasquez S.L."/>
            <person name="Kruys A."/>
            <person name="Hutchinson M.I."/>
            <person name="Powell A.J."/>
            <person name="Barry K."/>
            <person name="Miller A.N."/>
            <person name="Grigoriev I.V."/>
            <person name="Debuchy R."/>
            <person name="Gladieux P."/>
            <person name="Thoren M.H."/>
            <person name="Johannesson H."/>
        </authorList>
    </citation>
    <scope>NUCLEOTIDE SEQUENCE</scope>
    <source>
        <strain evidence="8">8032-3</strain>
    </source>
</reference>
<feature type="domain" description="Zn(2)-C6 fungal-type" evidence="7">
    <location>
        <begin position="71"/>
        <end position="101"/>
    </location>
</feature>
<dbReference type="PRINTS" id="PR00755">
    <property type="entry name" value="AFLATOXINBRP"/>
</dbReference>
<evidence type="ECO:0000256" key="5">
    <source>
        <dbReference type="ARBA" id="ARBA00023242"/>
    </source>
</evidence>
<feature type="region of interest" description="Disordered" evidence="6">
    <location>
        <begin position="596"/>
        <end position="644"/>
    </location>
</feature>
<dbReference type="Proteomes" id="UP001244011">
    <property type="component" value="Unassembled WGS sequence"/>
</dbReference>
<evidence type="ECO:0000313" key="8">
    <source>
        <dbReference type="EMBL" id="KAK1762197.1"/>
    </source>
</evidence>
<dbReference type="RefSeq" id="XP_060278410.1">
    <property type="nucleotide sequence ID" value="XM_060429323.1"/>
</dbReference>
<organism evidence="8 9">
    <name type="scientific">Phialemonium atrogriseum</name>
    <dbReference type="NCBI Taxonomy" id="1093897"/>
    <lineage>
        <taxon>Eukaryota</taxon>
        <taxon>Fungi</taxon>
        <taxon>Dikarya</taxon>
        <taxon>Ascomycota</taxon>
        <taxon>Pezizomycotina</taxon>
        <taxon>Sordariomycetes</taxon>
        <taxon>Sordariomycetidae</taxon>
        <taxon>Cephalothecales</taxon>
        <taxon>Cephalothecaceae</taxon>
        <taxon>Phialemonium</taxon>
    </lineage>
</organism>
<keyword evidence="9" id="KW-1185">Reference proteome</keyword>
<proteinExistence type="predicted"/>
<keyword evidence="5" id="KW-0539">Nucleus</keyword>
<evidence type="ECO:0000256" key="1">
    <source>
        <dbReference type="ARBA" id="ARBA00004123"/>
    </source>
</evidence>
<comment type="caution">
    <text evidence="8">The sequence shown here is derived from an EMBL/GenBank/DDBJ whole genome shotgun (WGS) entry which is preliminary data.</text>
</comment>
<dbReference type="InterPro" id="IPR007219">
    <property type="entry name" value="XnlR_reg_dom"/>
</dbReference>
<dbReference type="GO" id="GO:0005634">
    <property type="term" value="C:nucleus"/>
    <property type="evidence" value="ECO:0007669"/>
    <property type="project" value="UniProtKB-SubCell"/>
</dbReference>
<feature type="compositionally biased region" description="Gly residues" evidence="6">
    <location>
        <begin position="658"/>
        <end position="671"/>
    </location>
</feature>
<evidence type="ECO:0000256" key="4">
    <source>
        <dbReference type="ARBA" id="ARBA00023163"/>
    </source>
</evidence>
<dbReference type="Pfam" id="PF00172">
    <property type="entry name" value="Zn_clus"/>
    <property type="match status" value="2"/>
</dbReference>
<dbReference type="PROSITE" id="PS50048">
    <property type="entry name" value="ZN2_CY6_FUNGAL_2"/>
    <property type="match status" value="2"/>
</dbReference>
<protein>
    <submittedName>
        <fullName evidence="8">Fungal-specific transcription factor domain-containing protein</fullName>
    </submittedName>
</protein>
<dbReference type="AlphaFoldDB" id="A0AAJ0BQG8"/>
<dbReference type="InterPro" id="IPR050815">
    <property type="entry name" value="TF_fung"/>
</dbReference>
<evidence type="ECO:0000256" key="2">
    <source>
        <dbReference type="ARBA" id="ARBA00022723"/>
    </source>
</evidence>
<dbReference type="PROSITE" id="PS00463">
    <property type="entry name" value="ZN2_CY6_FUNGAL_1"/>
    <property type="match status" value="2"/>
</dbReference>
<accession>A0AAJ0BQG8</accession>
<dbReference type="Gene3D" id="4.10.240.10">
    <property type="entry name" value="Zn(2)-C6 fungal-type DNA-binding domain"/>
    <property type="match status" value="2"/>
</dbReference>
<feature type="domain" description="Zn(2)-C6 fungal-type" evidence="7">
    <location>
        <begin position="14"/>
        <end position="44"/>
    </location>
</feature>